<sequence>MTALFEIRHSGAPTRRRDHWWTMPMCLGKAVGWATTVQLPTRELQPSMMTLTAEI</sequence>
<dbReference type="Proteomes" id="UP000054538">
    <property type="component" value="Unassembled WGS sequence"/>
</dbReference>
<dbReference type="EMBL" id="KN824900">
    <property type="protein sequence ID" value="KIK98249.1"/>
    <property type="molecule type" value="Genomic_DNA"/>
</dbReference>
<dbReference type="InParanoid" id="A0A0D0E868"/>
<reference evidence="2" key="2">
    <citation type="submission" date="2015-01" db="EMBL/GenBank/DDBJ databases">
        <title>Evolutionary Origins and Diversification of the Mycorrhizal Mutualists.</title>
        <authorList>
            <consortium name="DOE Joint Genome Institute"/>
            <consortium name="Mycorrhizal Genomics Consortium"/>
            <person name="Kohler A."/>
            <person name="Kuo A."/>
            <person name="Nagy L.G."/>
            <person name="Floudas D."/>
            <person name="Copeland A."/>
            <person name="Barry K.W."/>
            <person name="Cichocki N."/>
            <person name="Veneault-Fourrey C."/>
            <person name="LaButti K."/>
            <person name="Lindquist E.A."/>
            <person name="Lipzen A."/>
            <person name="Lundell T."/>
            <person name="Morin E."/>
            <person name="Murat C."/>
            <person name="Riley R."/>
            <person name="Ohm R."/>
            <person name="Sun H."/>
            <person name="Tunlid A."/>
            <person name="Henrissat B."/>
            <person name="Grigoriev I.V."/>
            <person name="Hibbett D.S."/>
            <person name="Martin F."/>
        </authorList>
    </citation>
    <scope>NUCLEOTIDE SEQUENCE [LARGE SCALE GENOMIC DNA]</scope>
    <source>
        <strain evidence="2">Ve08.2h10</strain>
    </source>
</reference>
<keyword evidence="2" id="KW-1185">Reference proteome</keyword>
<gene>
    <name evidence="1" type="ORF">PAXRUDRAFT_824040</name>
</gene>
<reference evidence="1 2" key="1">
    <citation type="submission" date="2014-04" db="EMBL/GenBank/DDBJ databases">
        <authorList>
            <consortium name="DOE Joint Genome Institute"/>
            <person name="Kuo A."/>
            <person name="Kohler A."/>
            <person name="Jargeat P."/>
            <person name="Nagy L.G."/>
            <person name="Floudas D."/>
            <person name="Copeland A."/>
            <person name="Barry K.W."/>
            <person name="Cichocki N."/>
            <person name="Veneault-Fourrey C."/>
            <person name="LaButti K."/>
            <person name="Lindquist E.A."/>
            <person name="Lipzen A."/>
            <person name="Lundell T."/>
            <person name="Morin E."/>
            <person name="Murat C."/>
            <person name="Sun H."/>
            <person name="Tunlid A."/>
            <person name="Henrissat B."/>
            <person name="Grigoriev I.V."/>
            <person name="Hibbett D.S."/>
            <person name="Martin F."/>
            <person name="Nordberg H.P."/>
            <person name="Cantor M.N."/>
            <person name="Hua S.X."/>
        </authorList>
    </citation>
    <scope>NUCLEOTIDE SEQUENCE [LARGE SCALE GENOMIC DNA]</scope>
    <source>
        <strain evidence="1 2">Ve08.2h10</strain>
    </source>
</reference>
<name>A0A0D0E868_9AGAM</name>
<accession>A0A0D0E868</accession>
<proteinExistence type="predicted"/>
<organism evidence="1 2">
    <name type="scientific">Paxillus rubicundulus Ve08.2h10</name>
    <dbReference type="NCBI Taxonomy" id="930991"/>
    <lineage>
        <taxon>Eukaryota</taxon>
        <taxon>Fungi</taxon>
        <taxon>Dikarya</taxon>
        <taxon>Basidiomycota</taxon>
        <taxon>Agaricomycotina</taxon>
        <taxon>Agaricomycetes</taxon>
        <taxon>Agaricomycetidae</taxon>
        <taxon>Boletales</taxon>
        <taxon>Paxilineae</taxon>
        <taxon>Paxillaceae</taxon>
        <taxon>Paxillus</taxon>
    </lineage>
</organism>
<evidence type="ECO:0000313" key="1">
    <source>
        <dbReference type="EMBL" id="KIK98249.1"/>
    </source>
</evidence>
<protein>
    <submittedName>
        <fullName evidence="1">Uncharacterized protein</fullName>
    </submittedName>
</protein>
<dbReference type="HOGENOM" id="CLU_3033082_0_0_1"/>
<evidence type="ECO:0000313" key="2">
    <source>
        <dbReference type="Proteomes" id="UP000054538"/>
    </source>
</evidence>
<dbReference type="AlphaFoldDB" id="A0A0D0E868"/>